<evidence type="ECO:0008006" key="3">
    <source>
        <dbReference type="Google" id="ProtNLM"/>
    </source>
</evidence>
<feature type="signal peptide" evidence="1">
    <location>
        <begin position="1"/>
        <end position="28"/>
    </location>
</feature>
<organism evidence="2">
    <name type="scientific">Bacillus subtilis (strain 168)</name>
    <dbReference type="NCBI Taxonomy" id="224308"/>
    <lineage>
        <taxon>Bacteria</taxon>
        <taxon>Bacillati</taxon>
        <taxon>Bacillota</taxon>
        <taxon>Bacilli</taxon>
        <taxon>Bacillales</taxon>
        <taxon>Bacillaceae</taxon>
        <taxon>Bacillus</taxon>
    </lineage>
</organism>
<reference evidence="2" key="1">
    <citation type="submission" date="2020-04" db="EMBL/GenBank/DDBJ databases">
        <title>Phage recombination drives evolution of spore-forming Bacilli.</title>
        <authorList>
            <person name="Dragos A."/>
            <person name="Kovacs A.T."/>
        </authorList>
    </citation>
    <scope>NUCLEOTIDE SEQUENCE</scope>
    <source>
        <strain evidence="2">168</strain>
    </source>
</reference>
<evidence type="ECO:0000256" key="1">
    <source>
        <dbReference type="SAM" id="SignalP"/>
    </source>
</evidence>
<name>A0A6M4JL18_BACSU</name>
<dbReference type="DNASU" id="937775"/>
<dbReference type="RefSeq" id="WP_004399085.1">
    <property type="nucleotide sequence ID" value="NC_000964.3"/>
</dbReference>
<dbReference type="AlphaFoldDB" id="A0A6M4JL18"/>
<keyword evidence="1" id="KW-0732">Signal</keyword>
<accession>A0A6M4JL18</accession>
<dbReference type="OrthoDB" id="9882882at2"/>
<proteinExistence type="predicted"/>
<evidence type="ECO:0000313" key="2">
    <source>
        <dbReference type="EMBL" id="QJP89307.1"/>
    </source>
</evidence>
<gene>
    <name evidence="2" type="ORF">HIR78_15260</name>
</gene>
<protein>
    <recommendedName>
        <fullName evidence="3">Secreted protein</fullName>
    </recommendedName>
</protein>
<sequence>MFKKLLLATSALTFSLSLVLPLDGHAKAQEVTLQAQQEVTYQTPVKLSELPTNTTEQSGEFHTNGIKKWIAKEAMKATASALRHGGRIVGEVVDELGGSAGKTFAKHTDDVADALDELVKRGDVVEDAIIDTVSSYLIDAGVKSSTARTIASVFTFLAF</sequence>
<dbReference type="KEGG" id="bsu:BSU25890"/>
<dbReference type="SMR" id="A0A6M4JL18"/>
<feature type="chain" id="PRO_5030158871" description="Secreted protein" evidence="1">
    <location>
        <begin position="29"/>
        <end position="159"/>
    </location>
</feature>
<dbReference type="EMBL" id="CP052842">
    <property type="protein sequence ID" value="QJP89307.1"/>
    <property type="molecule type" value="Genomic_DNA"/>
</dbReference>